<feature type="compositionally biased region" description="Acidic residues" evidence="5">
    <location>
        <begin position="434"/>
        <end position="469"/>
    </location>
</feature>
<feature type="region of interest" description="Disordered" evidence="5">
    <location>
        <begin position="344"/>
        <end position="368"/>
    </location>
</feature>
<organism evidence="8 9">
    <name type="scientific">Paralvinella palmiformis</name>
    <dbReference type="NCBI Taxonomy" id="53620"/>
    <lineage>
        <taxon>Eukaryota</taxon>
        <taxon>Metazoa</taxon>
        <taxon>Spiralia</taxon>
        <taxon>Lophotrochozoa</taxon>
        <taxon>Annelida</taxon>
        <taxon>Polychaeta</taxon>
        <taxon>Sedentaria</taxon>
        <taxon>Canalipalpata</taxon>
        <taxon>Terebellida</taxon>
        <taxon>Terebelliformia</taxon>
        <taxon>Alvinellidae</taxon>
        <taxon>Paralvinella</taxon>
    </lineage>
</organism>
<evidence type="ECO:0000256" key="5">
    <source>
        <dbReference type="SAM" id="MobiDB-lite"/>
    </source>
</evidence>
<dbReference type="GO" id="GO:0001003">
    <property type="term" value="F:RNA polymerase III type 2 promoter sequence-specific DNA binding"/>
    <property type="evidence" value="ECO:0007669"/>
    <property type="project" value="TreeGrafter"/>
</dbReference>
<dbReference type="Proteomes" id="UP001208570">
    <property type="component" value="Unassembled WGS sequence"/>
</dbReference>
<reference evidence="8" key="1">
    <citation type="journal article" date="2023" name="Mol. Biol. Evol.">
        <title>Third-Generation Sequencing Reveals the Adaptive Role of the Epigenome in Three Deep-Sea Polychaetes.</title>
        <authorList>
            <person name="Perez M."/>
            <person name="Aroh O."/>
            <person name="Sun Y."/>
            <person name="Lan Y."/>
            <person name="Juniper S.K."/>
            <person name="Young C.R."/>
            <person name="Angers B."/>
            <person name="Qian P.Y."/>
        </authorList>
    </citation>
    <scope>NUCLEOTIDE SEQUENCE</scope>
    <source>
        <strain evidence="8">P08H-3</strain>
    </source>
</reference>
<feature type="domain" description="Transcription factor IIIC subunit 5 HTH" evidence="6">
    <location>
        <begin position="153"/>
        <end position="303"/>
    </location>
</feature>
<evidence type="ECO:0000259" key="7">
    <source>
        <dbReference type="Pfam" id="PF17682"/>
    </source>
</evidence>
<dbReference type="AlphaFoldDB" id="A0AAD9N5F3"/>
<dbReference type="InterPro" id="IPR040454">
    <property type="entry name" value="TF_IIIC_Tfc1/Sfc1"/>
</dbReference>
<keyword evidence="9" id="KW-1185">Reference proteome</keyword>
<dbReference type="Pfam" id="PF17682">
    <property type="entry name" value="Tau95_N"/>
    <property type="match status" value="1"/>
</dbReference>
<comment type="caution">
    <text evidence="8">The sequence shown here is derived from an EMBL/GenBank/DDBJ whole genome shotgun (WGS) entry which is preliminary data.</text>
</comment>
<accession>A0AAD9N5F3</accession>
<protein>
    <submittedName>
        <fullName evidence="8">Uncharacterized protein</fullName>
    </submittedName>
</protein>
<comment type="subcellular location">
    <subcellularLocation>
        <location evidence="1">Nucleus</location>
    </subcellularLocation>
</comment>
<dbReference type="PANTHER" id="PTHR13230">
    <property type="entry name" value="GENERAL TRANSCRIPTION FACTOR IIIC, POLYPEPTIDE 5"/>
    <property type="match status" value="1"/>
</dbReference>
<dbReference type="FunFam" id="3.30.200.160:FF:000002">
    <property type="entry name" value="Transcription factor IIIC, subunit 5"/>
    <property type="match status" value="1"/>
</dbReference>
<feature type="compositionally biased region" description="Polar residues" evidence="5">
    <location>
        <begin position="396"/>
        <end position="406"/>
    </location>
</feature>
<keyword evidence="4" id="KW-0539">Nucleus</keyword>
<sequence length="469" mass="53983">MEVSIEKHKFLCVEYPGVVHDEEKMLKTLGGEDTISQVFKTKGQRLELRYRPDDIYCKPTCANKYSTASLLLKVRRVKKDSRLQSSGHTEYEYSGDVIGIVDGVYKFTNLADFQYLPMSSVMSDSGCRSLRDDLSLDRIRPLSWIKKSNPLHLPPTIFSRIDSPSDYYYRDGITSNLISRESASDPNSITAFRRRRPHFTHIVMFETPEIPTTPHQQAVRKVNRRKKIADLLEKVAEKFKERPIWTRMALAMNMDYTAQYLKTILPAVAYYMLTGPWRRVWIRFGYDPRTEPGAKIYQVVDFRIKDKQLSQNLGINIKRSSTGCKLPNMMTKAQTTVPKIKQSELRTGDFSGISEGQSQAEKETECTEKDGWCRQHTTEMIRKIIFDHLSHAVRKQQTLDDASTSSHRTEQEPVPGTSSSLADESTNRKGLDDFMGDEEVDEEDLNTEEEEMMEEDSSDEEEEETMEDG</sequence>
<dbReference type="GO" id="GO:0000127">
    <property type="term" value="C:transcription factor TFIIIC complex"/>
    <property type="evidence" value="ECO:0007669"/>
    <property type="project" value="InterPro"/>
</dbReference>
<dbReference type="InterPro" id="IPR019136">
    <property type="entry name" value="TF_IIIC_su-5_HTH"/>
</dbReference>
<evidence type="ECO:0000313" key="9">
    <source>
        <dbReference type="Proteomes" id="UP001208570"/>
    </source>
</evidence>
<dbReference type="InterPro" id="IPR042536">
    <property type="entry name" value="TFIIIC_tauA_Sfc1"/>
</dbReference>
<evidence type="ECO:0000256" key="4">
    <source>
        <dbReference type="ARBA" id="ARBA00023242"/>
    </source>
</evidence>
<evidence type="ECO:0000259" key="6">
    <source>
        <dbReference type="Pfam" id="PF09734"/>
    </source>
</evidence>
<keyword evidence="2" id="KW-0238">DNA-binding</keyword>
<evidence type="ECO:0000256" key="2">
    <source>
        <dbReference type="ARBA" id="ARBA00023125"/>
    </source>
</evidence>
<dbReference type="Pfam" id="PF09734">
    <property type="entry name" value="Tau95"/>
    <property type="match status" value="1"/>
</dbReference>
<dbReference type="PANTHER" id="PTHR13230:SF5">
    <property type="entry name" value="GENERAL TRANSCRIPTION FACTOR 3C POLYPEPTIDE 5"/>
    <property type="match status" value="1"/>
</dbReference>
<evidence type="ECO:0000256" key="1">
    <source>
        <dbReference type="ARBA" id="ARBA00004123"/>
    </source>
</evidence>
<proteinExistence type="predicted"/>
<dbReference type="EMBL" id="JAODUP010000233">
    <property type="protein sequence ID" value="KAK2155681.1"/>
    <property type="molecule type" value="Genomic_DNA"/>
</dbReference>
<name>A0AAD9N5F3_9ANNE</name>
<dbReference type="GO" id="GO:0001002">
    <property type="term" value="F:RNA polymerase III type 1 promoter sequence-specific DNA binding"/>
    <property type="evidence" value="ECO:0007669"/>
    <property type="project" value="TreeGrafter"/>
</dbReference>
<keyword evidence="3" id="KW-0804">Transcription</keyword>
<gene>
    <name evidence="8" type="ORF">LSH36_233g01012</name>
</gene>
<feature type="domain" description="Transcription factor IIIC subunit Tfc1/Sfc1 triple barrel" evidence="7">
    <location>
        <begin position="12"/>
        <end position="116"/>
    </location>
</feature>
<dbReference type="GO" id="GO:0005634">
    <property type="term" value="C:nucleus"/>
    <property type="evidence" value="ECO:0007669"/>
    <property type="project" value="UniProtKB-SubCell"/>
</dbReference>
<dbReference type="Gene3D" id="3.30.200.160">
    <property type="entry name" value="TFIIIC, subcomplex tauA, subunit Sfc1, barrel domain"/>
    <property type="match status" value="1"/>
</dbReference>
<dbReference type="InterPro" id="IPR041499">
    <property type="entry name" value="Tfc1/Sfc1_N"/>
</dbReference>
<evidence type="ECO:0000256" key="3">
    <source>
        <dbReference type="ARBA" id="ARBA00023163"/>
    </source>
</evidence>
<evidence type="ECO:0000313" key="8">
    <source>
        <dbReference type="EMBL" id="KAK2155681.1"/>
    </source>
</evidence>
<feature type="region of interest" description="Disordered" evidence="5">
    <location>
        <begin position="396"/>
        <end position="469"/>
    </location>
</feature>
<dbReference type="GO" id="GO:0006384">
    <property type="term" value="P:transcription initiation at RNA polymerase III promoter"/>
    <property type="evidence" value="ECO:0007669"/>
    <property type="project" value="InterPro"/>
</dbReference>